<protein>
    <submittedName>
        <fullName evidence="8">TIGR01212 family radical SAM protein</fullName>
    </submittedName>
</protein>
<dbReference type="PROSITE" id="PS51918">
    <property type="entry name" value="RADICAL_SAM"/>
    <property type="match status" value="1"/>
</dbReference>
<dbReference type="OrthoDB" id="9801689at2"/>
<proteinExistence type="predicted"/>
<dbReference type="Proteomes" id="UP000298381">
    <property type="component" value="Unassembled WGS sequence"/>
</dbReference>
<dbReference type="GO" id="GO:0003824">
    <property type="term" value="F:catalytic activity"/>
    <property type="evidence" value="ECO:0007669"/>
    <property type="project" value="InterPro"/>
</dbReference>
<dbReference type="InterPro" id="IPR032432">
    <property type="entry name" value="Radical_SAM_C"/>
</dbReference>
<evidence type="ECO:0000313" key="8">
    <source>
        <dbReference type="EMBL" id="TFZ39192.1"/>
    </source>
</evidence>
<dbReference type="SFLD" id="SFLDS00029">
    <property type="entry name" value="Radical_SAM"/>
    <property type="match status" value="1"/>
</dbReference>
<feature type="domain" description="Radical SAM core" evidence="7">
    <location>
        <begin position="24"/>
        <end position="263"/>
    </location>
</feature>
<keyword evidence="3" id="KW-0949">S-adenosyl-L-methionine</keyword>
<dbReference type="Gene3D" id="3.80.30.20">
    <property type="entry name" value="tm_1862 like domain"/>
    <property type="match status" value="1"/>
</dbReference>
<dbReference type="GO" id="GO:0046872">
    <property type="term" value="F:metal ion binding"/>
    <property type="evidence" value="ECO:0007669"/>
    <property type="project" value="UniProtKB-KW"/>
</dbReference>
<keyword evidence="9" id="KW-1185">Reference proteome</keyword>
<evidence type="ECO:0000256" key="2">
    <source>
        <dbReference type="ARBA" id="ARBA00022485"/>
    </source>
</evidence>
<dbReference type="SUPFAM" id="SSF102114">
    <property type="entry name" value="Radical SAM enzymes"/>
    <property type="match status" value="1"/>
</dbReference>
<dbReference type="EMBL" id="SRIB01000017">
    <property type="protein sequence ID" value="TFZ39192.1"/>
    <property type="molecule type" value="Genomic_DNA"/>
</dbReference>
<dbReference type="GO" id="GO:0051539">
    <property type="term" value="F:4 iron, 4 sulfur cluster binding"/>
    <property type="evidence" value="ECO:0007669"/>
    <property type="project" value="UniProtKB-KW"/>
</dbReference>
<evidence type="ECO:0000256" key="6">
    <source>
        <dbReference type="ARBA" id="ARBA00023014"/>
    </source>
</evidence>
<dbReference type="CDD" id="cd01335">
    <property type="entry name" value="Radical_SAM"/>
    <property type="match status" value="1"/>
</dbReference>
<dbReference type="InterPro" id="IPR006638">
    <property type="entry name" value="Elp3/MiaA/NifB-like_rSAM"/>
</dbReference>
<dbReference type="NCBIfam" id="TIGR01212">
    <property type="entry name" value="TIGR01212 family radical SAM protein"/>
    <property type="match status" value="1"/>
</dbReference>
<comment type="caution">
    <text evidence="8">The sequence shown here is derived from an EMBL/GenBank/DDBJ whole genome shotgun (WGS) entry which is preliminary data.</text>
</comment>
<dbReference type="SFLD" id="SFLDG01086">
    <property type="entry name" value="elongater_protein-like"/>
    <property type="match status" value="1"/>
</dbReference>
<evidence type="ECO:0000313" key="9">
    <source>
        <dbReference type="Proteomes" id="UP000298381"/>
    </source>
</evidence>
<name>A0A4Z0D4K1_9FIRM</name>
<sequence>MNNMRGKMLSGKRYNTLNDELFRKFGEKVSKIAIDGGFTCPNRDGTISSYGCLFCNEKGSGDFSSALYDIDKEINNQIKINQRKWNTNKFIAYFQAFTNTYADVETLKKKYEICITRENVVGLAVATRPDSFTEEIYDYLEELNDRTFLWVELGLQTVNEDTSKLINRGYNLDVYEECISELKKRNIKVVTHLIFGLPYEDKTDMLNSVKFVANTNTWGIKFHSLYIQTDSRLYDYYIANQFKLLTKEEYVDIVALAISYLPKEMVIHRLTGDANKKLLFKPEWCSDKLSVISSIDKRLKELDLYQGFNYNNNME</sequence>
<keyword evidence="6" id="KW-0411">Iron-sulfur</keyword>
<dbReference type="SMART" id="SM00729">
    <property type="entry name" value="Elp3"/>
    <property type="match status" value="1"/>
</dbReference>
<accession>A0A4Z0D4K1</accession>
<dbReference type="Pfam" id="PF16199">
    <property type="entry name" value="Radical_SAM_C"/>
    <property type="match status" value="1"/>
</dbReference>
<dbReference type="InterPro" id="IPR039661">
    <property type="entry name" value="ELP3"/>
</dbReference>
<dbReference type="InterPro" id="IPR007197">
    <property type="entry name" value="rSAM"/>
</dbReference>
<dbReference type="Pfam" id="PF04055">
    <property type="entry name" value="Radical_SAM"/>
    <property type="match status" value="1"/>
</dbReference>
<dbReference type="InterPro" id="IPR005911">
    <property type="entry name" value="YhcC-like"/>
</dbReference>
<dbReference type="AlphaFoldDB" id="A0A4Z0D4K1"/>
<reference evidence="8 9" key="1">
    <citation type="submission" date="2019-03" db="EMBL/GenBank/DDBJ databases">
        <title>Draft genome sequence data and analysis of a Fermenting Bacterium, Soehngenia longevitae strain 1933PT, isolated from petroleum reservoir in Azerbaijan.</title>
        <authorList>
            <person name="Grouzdev D.S."/>
            <person name="Bidzhieva S.K."/>
            <person name="Sokolova D.S."/>
            <person name="Tourova T.P."/>
            <person name="Poltaraus A.B."/>
            <person name="Nazina T.N."/>
        </authorList>
    </citation>
    <scope>NUCLEOTIDE SEQUENCE [LARGE SCALE GENOMIC DNA]</scope>
    <source>
        <strain evidence="8 9">1933P</strain>
    </source>
</reference>
<keyword evidence="4" id="KW-0479">Metal-binding</keyword>
<evidence type="ECO:0000256" key="1">
    <source>
        <dbReference type="ARBA" id="ARBA00001966"/>
    </source>
</evidence>
<keyword evidence="5" id="KW-0408">Iron</keyword>
<comment type="cofactor">
    <cofactor evidence="1">
        <name>[4Fe-4S] cluster</name>
        <dbReference type="ChEBI" id="CHEBI:49883"/>
    </cofactor>
</comment>
<evidence type="ECO:0000256" key="4">
    <source>
        <dbReference type="ARBA" id="ARBA00022723"/>
    </source>
</evidence>
<dbReference type="InterPro" id="IPR058240">
    <property type="entry name" value="rSAM_sf"/>
</dbReference>
<dbReference type="InterPro" id="IPR023404">
    <property type="entry name" value="rSAM_horseshoe"/>
</dbReference>
<dbReference type="PANTHER" id="PTHR11135:SF1">
    <property type="entry name" value="PROTEIN YHCC"/>
    <property type="match status" value="1"/>
</dbReference>
<dbReference type="PANTHER" id="PTHR11135">
    <property type="entry name" value="HISTONE ACETYLTRANSFERASE-RELATED"/>
    <property type="match status" value="1"/>
</dbReference>
<evidence type="ECO:0000259" key="7">
    <source>
        <dbReference type="PROSITE" id="PS51918"/>
    </source>
</evidence>
<evidence type="ECO:0000256" key="3">
    <source>
        <dbReference type="ARBA" id="ARBA00022691"/>
    </source>
</evidence>
<dbReference type="SFLD" id="SFLDG01091">
    <property type="entry name" value="uncharacterized_CHP01210-like"/>
    <property type="match status" value="1"/>
</dbReference>
<evidence type="ECO:0000256" key="5">
    <source>
        <dbReference type="ARBA" id="ARBA00023004"/>
    </source>
</evidence>
<organism evidence="8 9">
    <name type="scientific">Soehngenia longivitae</name>
    <dbReference type="NCBI Taxonomy" id="2562294"/>
    <lineage>
        <taxon>Bacteria</taxon>
        <taxon>Bacillati</taxon>
        <taxon>Bacillota</taxon>
        <taxon>Tissierellia</taxon>
        <taxon>Tissierellales</taxon>
        <taxon>Tissierellaceae</taxon>
        <taxon>Soehngenia</taxon>
    </lineage>
</organism>
<keyword evidence="2" id="KW-0004">4Fe-4S</keyword>
<gene>
    <name evidence="8" type="ORF">E4100_08990</name>
</gene>